<dbReference type="PANTHER" id="PTHR32243">
    <property type="entry name" value="MALTOSE TRANSPORT SYSTEM PERMEASE-RELATED"/>
    <property type="match status" value="1"/>
</dbReference>
<dbReference type="AlphaFoldDB" id="F6DJ33"/>
<dbReference type="KEGG" id="tts:Ththe16_2044"/>
<feature type="transmembrane region" description="Helical" evidence="9">
    <location>
        <begin position="193"/>
        <end position="216"/>
    </location>
</feature>
<organism evidence="11 12">
    <name type="scientific">Thermus thermophilus (strain SG0.5JP17-16)</name>
    <dbReference type="NCBI Taxonomy" id="762633"/>
    <lineage>
        <taxon>Bacteria</taxon>
        <taxon>Thermotogati</taxon>
        <taxon>Deinococcota</taxon>
        <taxon>Deinococci</taxon>
        <taxon>Thermales</taxon>
        <taxon>Thermaceae</taxon>
        <taxon>Thermus</taxon>
    </lineage>
</organism>
<comment type="similarity">
    <text evidence="2">Belongs to the binding-protein-dependent transport system permease family. MalFG subfamily.</text>
</comment>
<feature type="domain" description="ABC transmembrane type-1" evidence="10">
    <location>
        <begin position="68"/>
        <end position="260"/>
    </location>
</feature>
<dbReference type="GO" id="GO:0005886">
    <property type="term" value="C:plasma membrane"/>
    <property type="evidence" value="ECO:0007669"/>
    <property type="project" value="UniProtKB-SubCell"/>
</dbReference>
<protein>
    <submittedName>
        <fullName evidence="11">ABC-type transporter, integral membrane subunit</fullName>
    </submittedName>
</protein>
<dbReference type="PANTHER" id="PTHR32243:SF50">
    <property type="entry name" value="MALTOSE_MALTODEXTRIN TRANSPORT SYSTEM PERMEASE PROTEIN MALG"/>
    <property type="match status" value="1"/>
</dbReference>
<keyword evidence="6 9" id="KW-0812">Transmembrane</keyword>
<dbReference type="Proteomes" id="UP000009233">
    <property type="component" value="Plasmid pTHTHE1601"/>
</dbReference>
<reference evidence="11 12" key="1">
    <citation type="submission" date="2011-05" db="EMBL/GenBank/DDBJ databases">
        <title>Complete sequence of plasmid of Thermus thermophilus SG0.5JP17-16.</title>
        <authorList>
            <consortium name="US DOE Joint Genome Institute"/>
            <person name="Lucas S."/>
            <person name="Han J."/>
            <person name="Lapidus A."/>
            <person name="Cheng J.-F."/>
            <person name="Goodwin L."/>
            <person name="Pitluck S."/>
            <person name="Peters L."/>
            <person name="Mikhailova N."/>
            <person name="Teshima H."/>
            <person name="Han C."/>
            <person name="Tapia R."/>
            <person name="Land M."/>
            <person name="Hauser L."/>
            <person name="Kyrpides N."/>
            <person name="Ivanova N."/>
            <person name="Pagani I."/>
            <person name="Allgaier M."/>
            <person name="Hugenholtz P."/>
            <person name="Singer S."/>
            <person name="Gladden J."/>
            <person name="Woyke T."/>
        </authorList>
    </citation>
    <scope>NUCLEOTIDE SEQUENCE [LARGE SCALE GENOMIC DNA]</scope>
    <source>
        <strain evidence="11 12">SG0.5JP17-16</strain>
        <plasmid evidence="12">Plasmid pTHTHE1601</plasmid>
    </source>
</reference>
<evidence type="ECO:0000256" key="8">
    <source>
        <dbReference type="ARBA" id="ARBA00023136"/>
    </source>
</evidence>
<keyword evidence="7 9" id="KW-1133">Transmembrane helix</keyword>
<accession>F6DJ33</accession>
<dbReference type="InterPro" id="IPR035906">
    <property type="entry name" value="MetI-like_sf"/>
</dbReference>
<evidence type="ECO:0000256" key="1">
    <source>
        <dbReference type="ARBA" id="ARBA00004651"/>
    </source>
</evidence>
<evidence type="ECO:0000313" key="12">
    <source>
        <dbReference type="Proteomes" id="UP000009233"/>
    </source>
</evidence>
<feature type="transmembrane region" description="Helical" evidence="9">
    <location>
        <begin position="103"/>
        <end position="127"/>
    </location>
</feature>
<dbReference type="GO" id="GO:0042956">
    <property type="term" value="P:maltodextrin transmembrane transport"/>
    <property type="evidence" value="ECO:0007669"/>
    <property type="project" value="TreeGrafter"/>
</dbReference>
<keyword evidence="3 9" id="KW-0813">Transport</keyword>
<dbReference type="RefSeq" id="WP_014511056.1">
    <property type="nucleotide sequence ID" value="NC_017273.1"/>
</dbReference>
<sequence>MLQTRAWPLLALGLLLLSSPLLAGYAWLALSSFAQEVHGLRPVGGLTLNNWRFLVEPLGERPPIGLVLFNTLLFAFGVAFLVVFVSAMAAYALSRLHFRGRGVYLGLVLVLHAFPAVSLLIAIFYVLRLMGLFDTLLGVILVQTSFLLPLGIWVLKGFFDNIPWDLERAALVDGASRWTFFLKIALPQVRPGLLALGTFAFIAAWGEFILPYTLIISNKTWTLALYLQSLLGAVDLADYGLVAAVGFFYLLPVLLLFLLGQRFLLTIYGGGVKG</sequence>
<keyword evidence="8 9" id="KW-0472">Membrane</keyword>
<geneLocation type="plasmid" evidence="11 12">
    <name>pTHTHE1601</name>
</geneLocation>
<proteinExistence type="inferred from homology"/>
<evidence type="ECO:0000256" key="7">
    <source>
        <dbReference type="ARBA" id="ARBA00022989"/>
    </source>
</evidence>
<name>F6DJ33_THETG</name>
<evidence type="ECO:0000256" key="4">
    <source>
        <dbReference type="ARBA" id="ARBA00022475"/>
    </source>
</evidence>
<dbReference type="GO" id="GO:0015423">
    <property type="term" value="F:ABC-type maltose transporter activity"/>
    <property type="evidence" value="ECO:0007669"/>
    <property type="project" value="TreeGrafter"/>
</dbReference>
<dbReference type="Pfam" id="PF00528">
    <property type="entry name" value="BPD_transp_1"/>
    <property type="match status" value="1"/>
</dbReference>
<comment type="subcellular location">
    <subcellularLocation>
        <location evidence="1 9">Cell membrane</location>
        <topology evidence="1 9">Multi-pass membrane protein</topology>
    </subcellularLocation>
</comment>
<feature type="transmembrane region" description="Helical" evidence="9">
    <location>
        <begin position="133"/>
        <end position="155"/>
    </location>
</feature>
<dbReference type="HOGENOM" id="CLU_016047_1_2_0"/>
<dbReference type="CDD" id="cd06261">
    <property type="entry name" value="TM_PBP2"/>
    <property type="match status" value="1"/>
</dbReference>
<dbReference type="PROSITE" id="PS50928">
    <property type="entry name" value="ABC_TM1"/>
    <property type="match status" value="1"/>
</dbReference>
<evidence type="ECO:0000256" key="2">
    <source>
        <dbReference type="ARBA" id="ARBA00009047"/>
    </source>
</evidence>
<keyword evidence="11" id="KW-0614">Plasmid</keyword>
<evidence type="ECO:0000259" key="10">
    <source>
        <dbReference type="PROSITE" id="PS50928"/>
    </source>
</evidence>
<dbReference type="EMBL" id="CP002778">
    <property type="protein sequence ID" value="AEG34430.1"/>
    <property type="molecule type" value="Genomic_DNA"/>
</dbReference>
<evidence type="ECO:0000256" key="6">
    <source>
        <dbReference type="ARBA" id="ARBA00022692"/>
    </source>
</evidence>
<evidence type="ECO:0000256" key="3">
    <source>
        <dbReference type="ARBA" id="ARBA00022448"/>
    </source>
</evidence>
<dbReference type="Gene3D" id="1.10.3720.10">
    <property type="entry name" value="MetI-like"/>
    <property type="match status" value="1"/>
</dbReference>
<feature type="transmembrane region" description="Helical" evidence="9">
    <location>
        <begin position="236"/>
        <end position="259"/>
    </location>
</feature>
<evidence type="ECO:0000256" key="5">
    <source>
        <dbReference type="ARBA" id="ARBA00022597"/>
    </source>
</evidence>
<feature type="transmembrane region" description="Helical" evidence="9">
    <location>
        <begin position="63"/>
        <end position="91"/>
    </location>
</feature>
<evidence type="ECO:0000256" key="9">
    <source>
        <dbReference type="RuleBase" id="RU363032"/>
    </source>
</evidence>
<dbReference type="PATRIC" id="fig|762633.3.peg.2033"/>
<gene>
    <name evidence="11" type="ordered locus">Ththe16_2044</name>
</gene>
<dbReference type="InterPro" id="IPR000515">
    <property type="entry name" value="MetI-like"/>
</dbReference>
<dbReference type="InterPro" id="IPR050901">
    <property type="entry name" value="BP-dep_ABC_trans_perm"/>
</dbReference>
<evidence type="ECO:0000313" key="11">
    <source>
        <dbReference type="EMBL" id="AEG34430.1"/>
    </source>
</evidence>
<keyword evidence="4" id="KW-1003">Cell membrane</keyword>
<keyword evidence="5" id="KW-0762">Sugar transport</keyword>
<dbReference type="SUPFAM" id="SSF161098">
    <property type="entry name" value="MetI-like"/>
    <property type="match status" value="1"/>
</dbReference>